<accession>X1NG80</accession>
<keyword evidence="6" id="KW-0560">Oxidoreductase</keyword>
<proteinExistence type="inferred from homology"/>
<comment type="caution">
    <text evidence="10">The sequence shown here is derived from an EMBL/GenBank/DDBJ whole genome shotgun (WGS) entry which is preliminary data.</text>
</comment>
<dbReference type="PANTHER" id="PTHR30352">
    <property type="entry name" value="PYRUVATE FORMATE-LYASE-ACTIVATING ENZYME"/>
    <property type="match status" value="1"/>
</dbReference>
<evidence type="ECO:0000256" key="3">
    <source>
        <dbReference type="ARBA" id="ARBA00022485"/>
    </source>
</evidence>
<comment type="cofactor">
    <cofactor evidence="1">
        <name>[4Fe-4S] cluster</name>
        <dbReference type="ChEBI" id="CHEBI:49883"/>
    </cofactor>
</comment>
<gene>
    <name evidence="10" type="ORF">S06H3_44809</name>
</gene>
<dbReference type="InterPro" id="IPR013785">
    <property type="entry name" value="Aldolase_TIM"/>
</dbReference>
<evidence type="ECO:0000256" key="4">
    <source>
        <dbReference type="ARBA" id="ARBA00022691"/>
    </source>
</evidence>
<evidence type="ECO:0000256" key="2">
    <source>
        <dbReference type="ARBA" id="ARBA00009777"/>
    </source>
</evidence>
<evidence type="ECO:0000259" key="9">
    <source>
        <dbReference type="PROSITE" id="PS51379"/>
    </source>
</evidence>
<dbReference type="InterPro" id="IPR017896">
    <property type="entry name" value="4Fe4S_Fe-S-bd"/>
</dbReference>
<protein>
    <recommendedName>
        <fullName evidence="9">4Fe-4S ferredoxin-type domain-containing protein</fullName>
    </recommendedName>
</protein>
<dbReference type="Pfam" id="PF12838">
    <property type="entry name" value="Fer4_7"/>
    <property type="match status" value="1"/>
</dbReference>
<dbReference type="GO" id="GO:0046872">
    <property type="term" value="F:metal ion binding"/>
    <property type="evidence" value="ECO:0007669"/>
    <property type="project" value="UniProtKB-KW"/>
</dbReference>
<dbReference type="InterPro" id="IPR040074">
    <property type="entry name" value="BssD/PflA/YjjW"/>
</dbReference>
<name>X1NG80_9ZZZZ</name>
<evidence type="ECO:0000313" key="10">
    <source>
        <dbReference type="EMBL" id="GAI42603.1"/>
    </source>
</evidence>
<dbReference type="Gene3D" id="3.20.20.70">
    <property type="entry name" value="Aldolase class I"/>
    <property type="match status" value="1"/>
</dbReference>
<evidence type="ECO:0000256" key="8">
    <source>
        <dbReference type="ARBA" id="ARBA00023014"/>
    </source>
</evidence>
<dbReference type="GO" id="GO:0016491">
    <property type="term" value="F:oxidoreductase activity"/>
    <property type="evidence" value="ECO:0007669"/>
    <property type="project" value="UniProtKB-KW"/>
</dbReference>
<dbReference type="PANTHER" id="PTHR30352:SF4">
    <property type="entry name" value="PYRUVATE FORMATE-LYASE 2-ACTIVATING ENZYME"/>
    <property type="match status" value="1"/>
</dbReference>
<dbReference type="InterPro" id="IPR007197">
    <property type="entry name" value="rSAM"/>
</dbReference>
<dbReference type="SFLD" id="SFLDG01066">
    <property type="entry name" value="organic_radical-activating_enz"/>
    <property type="match status" value="1"/>
</dbReference>
<feature type="non-terminal residue" evidence="10">
    <location>
        <position position="169"/>
    </location>
</feature>
<dbReference type="SUPFAM" id="SSF54862">
    <property type="entry name" value="4Fe-4S ferredoxins"/>
    <property type="match status" value="1"/>
</dbReference>
<dbReference type="SFLD" id="SFLDS00029">
    <property type="entry name" value="Radical_SAM"/>
    <property type="match status" value="1"/>
</dbReference>
<dbReference type="PROSITE" id="PS51379">
    <property type="entry name" value="4FE4S_FER_2"/>
    <property type="match status" value="2"/>
</dbReference>
<dbReference type="SFLD" id="SFLDG01118">
    <property type="entry name" value="activating_enzymes__group_2"/>
    <property type="match status" value="1"/>
</dbReference>
<evidence type="ECO:0000256" key="6">
    <source>
        <dbReference type="ARBA" id="ARBA00023002"/>
    </source>
</evidence>
<dbReference type="AlphaFoldDB" id="X1NG80"/>
<dbReference type="InterPro" id="IPR017900">
    <property type="entry name" value="4Fe4S_Fe_S_CS"/>
</dbReference>
<dbReference type="NCBIfam" id="TIGR02494">
    <property type="entry name" value="PFLE_PFLC"/>
    <property type="match status" value="1"/>
</dbReference>
<reference evidence="10" key="1">
    <citation type="journal article" date="2014" name="Front. Microbiol.">
        <title>High frequency of phylogenetically diverse reductive dehalogenase-homologous genes in deep subseafloor sedimentary metagenomes.</title>
        <authorList>
            <person name="Kawai M."/>
            <person name="Futagami T."/>
            <person name="Toyoda A."/>
            <person name="Takaki Y."/>
            <person name="Nishi S."/>
            <person name="Hori S."/>
            <person name="Arai W."/>
            <person name="Tsubouchi T."/>
            <person name="Morono Y."/>
            <person name="Uchiyama I."/>
            <person name="Ito T."/>
            <person name="Fujiyama A."/>
            <person name="Inagaki F."/>
            <person name="Takami H."/>
        </authorList>
    </citation>
    <scope>NUCLEOTIDE SEQUENCE</scope>
    <source>
        <strain evidence="10">Expedition CK06-06</strain>
    </source>
</reference>
<feature type="domain" description="4Fe-4S ferredoxin-type" evidence="9">
    <location>
        <begin position="64"/>
        <end position="95"/>
    </location>
</feature>
<evidence type="ECO:0000256" key="1">
    <source>
        <dbReference type="ARBA" id="ARBA00001966"/>
    </source>
</evidence>
<keyword evidence="8" id="KW-0411">Iron-sulfur</keyword>
<dbReference type="PROSITE" id="PS01087">
    <property type="entry name" value="RADICAL_ACTIVATING"/>
    <property type="match status" value="1"/>
</dbReference>
<evidence type="ECO:0000256" key="7">
    <source>
        <dbReference type="ARBA" id="ARBA00023004"/>
    </source>
</evidence>
<keyword evidence="3" id="KW-0004">4Fe-4S</keyword>
<organism evidence="10">
    <name type="scientific">marine sediment metagenome</name>
    <dbReference type="NCBI Taxonomy" id="412755"/>
    <lineage>
        <taxon>unclassified sequences</taxon>
        <taxon>metagenomes</taxon>
        <taxon>ecological metagenomes</taxon>
    </lineage>
</organism>
<keyword evidence="5" id="KW-0479">Metal-binding</keyword>
<dbReference type="EMBL" id="BARV01027909">
    <property type="protein sequence ID" value="GAI42603.1"/>
    <property type="molecule type" value="Genomic_DNA"/>
</dbReference>
<comment type="similarity">
    <text evidence="2">Belongs to the organic radical-activating enzymes family.</text>
</comment>
<keyword evidence="7" id="KW-0408">Iron</keyword>
<evidence type="ECO:0000256" key="5">
    <source>
        <dbReference type="ARBA" id="ARBA00022723"/>
    </source>
</evidence>
<dbReference type="InterPro" id="IPR034457">
    <property type="entry name" value="Organic_radical-activating"/>
</dbReference>
<dbReference type="GO" id="GO:0051539">
    <property type="term" value="F:4 iron, 4 sulfur cluster binding"/>
    <property type="evidence" value="ECO:0007669"/>
    <property type="project" value="UniProtKB-KW"/>
</dbReference>
<dbReference type="InterPro" id="IPR001989">
    <property type="entry name" value="Radical_activat_CS"/>
</dbReference>
<dbReference type="PROSITE" id="PS00198">
    <property type="entry name" value="4FE4S_FER_1"/>
    <property type="match status" value="2"/>
</dbReference>
<sequence length="169" mass="18703">MPDENGTLPSAVKDITQTKGSIKGLVFNIQRFSIHDGPGIRTTVFMKGCPLRCKWCSNPESQQPYPEIMTLDRNCIKCGKCVEACPQDAITLDESGRRIDRNKCDRCLECALVCPSGAIQTAGNYMGVDEVIVEIMKDVLFYQNSEGGVTVSGGDPLFQWEFVCELLQK</sequence>
<keyword evidence="4" id="KW-0949">S-adenosyl-L-methionine</keyword>
<feature type="domain" description="4Fe-4S ferredoxin-type" evidence="9">
    <location>
        <begin position="98"/>
        <end position="124"/>
    </location>
</feature>